<evidence type="ECO:0008006" key="3">
    <source>
        <dbReference type="Google" id="ProtNLM"/>
    </source>
</evidence>
<name>A0A0Z8GV25_STRSU</name>
<evidence type="ECO:0000313" key="1">
    <source>
        <dbReference type="EMBL" id="CYV05397.1"/>
    </source>
</evidence>
<proteinExistence type="predicted"/>
<gene>
    <name evidence="1" type="ORF">ERS132414_01828</name>
</gene>
<dbReference type="AlphaFoldDB" id="A0A0Z8GV25"/>
<evidence type="ECO:0000313" key="2">
    <source>
        <dbReference type="Proteomes" id="UP000072794"/>
    </source>
</evidence>
<organism evidence="1 2">
    <name type="scientific">Streptococcus suis</name>
    <dbReference type="NCBI Taxonomy" id="1307"/>
    <lineage>
        <taxon>Bacteria</taxon>
        <taxon>Bacillati</taxon>
        <taxon>Bacillota</taxon>
        <taxon>Bacilli</taxon>
        <taxon>Lactobacillales</taxon>
        <taxon>Streptococcaceae</taxon>
        <taxon>Streptococcus</taxon>
    </lineage>
</organism>
<accession>A0A0Z8GV25</accession>
<protein>
    <recommendedName>
        <fullName evidence="3">Phage protein</fullName>
    </recommendedName>
</protein>
<dbReference type="Proteomes" id="UP000072794">
    <property type="component" value="Unassembled WGS sequence"/>
</dbReference>
<dbReference type="RefSeq" id="WP_044776785.1">
    <property type="nucleotide sequence ID" value="NZ_CEDY01000050.1"/>
</dbReference>
<sequence length="111" mass="12792">MTENTNELKALAEYSQQQHAPSVLLTVKQLEELGNELNDIMNALEMNNLTLEGLQFIQDNDATRTAWHLRKYISIAYRQNEKLYDRLDKIAFLLLNNGNAKELKALEEVAK</sequence>
<dbReference type="EMBL" id="FIHA01000042">
    <property type="protein sequence ID" value="CYV05397.1"/>
    <property type="molecule type" value="Genomic_DNA"/>
</dbReference>
<reference evidence="1 2" key="1">
    <citation type="submission" date="2016-02" db="EMBL/GenBank/DDBJ databases">
        <authorList>
            <consortium name="Pathogen Informatics"/>
        </authorList>
    </citation>
    <scope>NUCLEOTIDE SEQUENCE [LARGE SCALE GENOMIC DNA]</scope>
    <source>
        <strain evidence="1 2">LSS52</strain>
    </source>
</reference>